<reference evidence="7 8" key="1">
    <citation type="submission" date="2023-12" db="EMBL/GenBank/DDBJ databases">
        <title>Baltic Sea Cyanobacteria.</title>
        <authorList>
            <person name="Delbaje E."/>
            <person name="Fewer D.P."/>
            <person name="Shishido T.K."/>
        </authorList>
    </citation>
    <scope>NUCLEOTIDE SEQUENCE [LARGE SCALE GENOMIC DNA]</scope>
    <source>
        <strain evidence="7 8">UHCC 0139</strain>
    </source>
</reference>
<protein>
    <submittedName>
        <fullName evidence="7">NnrU family protein</fullName>
    </submittedName>
</protein>
<evidence type="ECO:0000313" key="7">
    <source>
        <dbReference type="EMBL" id="MEA5389665.1"/>
    </source>
</evidence>
<dbReference type="InterPro" id="IPR009915">
    <property type="entry name" value="NnrU_dom"/>
</dbReference>
<evidence type="ECO:0000313" key="8">
    <source>
        <dbReference type="Proteomes" id="UP001304461"/>
    </source>
</evidence>
<comment type="subcellular location">
    <subcellularLocation>
        <location evidence="1">Membrane</location>
        <topology evidence="1">Multi-pass membrane protein</topology>
    </subcellularLocation>
</comment>
<name>A0ABU5RPN2_9CYAN</name>
<dbReference type="RefSeq" id="WP_323303814.1">
    <property type="nucleotide sequence ID" value="NZ_JAYGHX010000001.1"/>
</dbReference>
<accession>A0ABU5RPN2</accession>
<sequence>MPSLPLVPAGPQHSSVVMLALLVVFALIHSGGASLRVWGEERIGARLWRLLFAGLSIPSAVLVVGYFLAHRYDGVRLWNLQDQPWVVPVVWTGTAISFLFLYPATYNLLEIPAVLKPQVRLYATGIIRVSRHPQAVGQVLWCATHLLWIGTSFTLVACVGLIGHHLFAVWNGDRRLRHRFGAAFEELRASTSVLPFAAVLDGRQTLVAAEFLRPSQLGIAIAIGVLWWAHRWIGLAATTFSRTGLAHWLG</sequence>
<evidence type="ECO:0000256" key="5">
    <source>
        <dbReference type="SAM" id="Phobius"/>
    </source>
</evidence>
<feature type="transmembrane region" description="Helical" evidence="5">
    <location>
        <begin position="50"/>
        <end position="69"/>
    </location>
</feature>
<dbReference type="Gene3D" id="1.20.120.1630">
    <property type="match status" value="1"/>
</dbReference>
<proteinExistence type="predicted"/>
<evidence type="ECO:0000259" key="6">
    <source>
        <dbReference type="Pfam" id="PF07298"/>
    </source>
</evidence>
<feature type="transmembrane region" description="Helical" evidence="5">
    <location>
        <begin position="16"/>
        <end position="38"/>
    </location>
</feature>
<dbReference type="PANTHER" id="PTHR35988:SF2">
    <property type="entry name" value="15-CIS-ZETA-CAROTENE ISOMERASE, CHLOROPLASTIC"/>
    <property type="match status" value="1"/>
</dbReference>
<gene>
    <name evidence="7" type="ORF">VB738_00195</name>
</gene>
<keyword evidence="8" id="KW-1185">Reference proteome</keyword>
<evidence type="ECO:0000256" key="3">
    <source>
        <dbReference type="ARBA" id="ARBA00022989"/>
    </source>
</evidence>
<evidence type="ECO:0000256" key="1">
    <source>
        <dbReference type="ARBA" id="ARBA00004141"/>
    </source>
</evidence>
<evidence type="ECO:0000256" key="2">
    <source>
        <dbReference type="ARBA" id="ARBA00022692"/>
    </source>
</evidence>
<feature type="domain" description="NnrU" evidence="6">
    <location>
        <begin position="17"/>
        <end position="233"/>
    </location>
</feature>
<evidence type="ECO:0000256" key="4">
    <source>
        <dbReference type="ARBA" id="ARBA00023136"/>
    </source>
</evidence>
<dbReference type="Proteomes" id="UP001304461">
    <property type="component" value="Unassembled WGS sequence"/>
</dbReference>
<dbReference type="PANTHER" id="PTHR35988">
    <property type="entry name" value="15-CIS-ZETA-CAROTENE ISOMERASE, CHLOROPLASTIC"/>
    <property type="match status" value="1"/>
</dbReference>
<feature type="transmembrane region" description="Helical" evidence="5">
    <location>
        <begin position="147"/>
        <end position="170"/>
    </location>
</feature>
<keyword evidence="4 5" id="KW-0472">Membrane</keyword>
<organism evidence="7 8">
    <name type="scientific">Cyanobium gracile UHCC 0139</name>
    <dbReference type="NCBI Taxonomy" id="3110308"/>
    <lineage>
        <taxon>Bacteria</taxon>
        <taxon>Bacillati</taxon>
        <taxon>Cyanobacteriota</taxon>
        <taxon>Cyanophyceae</taxon>
        <taxon>Synechococcales</taxon>
        <taxon>Prochlorococcaceae</taxon>
        <taxon>Cyanobium</taxon>
    </lineage>
</organism>
<dbReference type="Pfam" id="PF07298">
    <property type="entry name" value="NnrU"/>
    <property type="match status" value="1"/>
</dbReference>
<keyword evidence="2 5" id="KW-0812">Transmembrane</keyword>
<dbReference type="EMBL" id="JAYGHX010000001">
    <property type="protein sequence ID" value="MEA5389665.1"/>
    <property type="molecule type" value="Genomic_DNA"/>
</dbReference>
<feature type="transmembrane region" description="Helical" evidence="5">
    <location>
        <begin position="89"/>
        <end position="109"/>
    </location>
</feature>
<comment type="caution">
    <text evidence="7">The sequence shown here is derived from an EMBL/GenBank/DDBJ whole genome shotgun (WGS) entry which is preliminary data.</text>
</comment>
<keyword evidence="3 5" id="KW-1133">Transmembrane helix</keyword>